<evidence type="ECO:0000313" key="8">
    <source>
        <dbReference type="Proteomes" id="UP001595859"/>
    </source>
</evidence>
<keyword evidence="5 6" id="KW-0472">Membrane</keyword>
<keyword evidence="4 6" id="KW-1133">Transmembrane helix</keyword>
<dbReference type="InterPro" id="IPR017039">
    <property type="entry name" value="Virul_fac_BrkB"/>
</dbReference>
<feature type="transmembrane region" description="Helical" evidence="6">
    <location>
        <begin position="39"/>
        <end position="64"/>
    </location>
</feature>
<sequence>MADKESFLTRQRGKRPWLDHLVRAGEAYTERYGNHYAAAITYFSVLSLFPLLMIAFAVAGFVLAGNATLLQEMKSGIAEAVPSGLGETINEVVDEAINSRSTVGVIGLLAALYSGLGWMSNLRDALTAQWGQEYRKRPFLATTGKDLLALLGLGLALGVSFGLSAAGGGLGSWLLGLVGLDDDAWALFLLRLATIVLALAANWLVFLWVLSRLPRESVGVRSAVRGAIAAAIGFEVLKQVFTIYLASVTTSPSGQLFGPIIGLLLFANFVSRFLLFITAWTATARENVIKAPPAPPPPAVISPRMLVRSGPDARSAAGLVGVGAVLGLLLRRRKRPLD</sequence>
<feature type="transmembrane region" description="Helical" evidence="6">
    <location>
        <begin position="256"/>
        <end position="280"/>
    </location>
</feature>
<evidence type="ECO:0000313" key="7">
    <source>
        <dbReference type="EMBL" id="MFC4853401.1"/>
    </source>
</evidence>
<gene>
    <name evidence="7" type="primary">yhjD</name>
    <name evidence="7" type="ORF">ACFPCV_07785</name>
</gene>
<protein>
    <submittedName>
        <fullName evidence="7">Inner membrane protein YhjD</fullName>
    </submittedName>
</protein>
<dbReference type="PANTHER" id="PTHR30213">
    <property type="entry name" value="INNER MEMBRANE PROTEIN YHJD"/>
    <property type="match status" value="1"/>
</dbReference>
<comment type="subcellular location">
    <subcellularLocation>
        <location evidence="1">Cell membrane</location>
        <topology evidence="1">Multi-pass membrane protein</topology>
    </subcellularLocation>
</comment>
<keyword evidence="3 6" id="KW-0812">Transmembrane</keyword>
<dbReference type="NCBIfam" id="TIGR00766">
    <property type="entry name" value="inner membrane protein YhjD"/>
    <property type="match status" value="1"/>
</dbReference>
<keyword evidence="2" id="KW-1003">Cell membrane</keyword>
<keyword evidence="8" id="KW-1185">Reference proteome</keyword>
<dbReference type="EMBL" id="JBHSIS010000003">
    <property type="protein sequence ID" value="MFC4853401.1"/>
    <property type="molecule type" value="Genomic_DNA"/>
</dbReference>
<organism evidence="7 8">
    <name type="scientific">Actinophytocola glycyrrhizae</name>
    <dbReference type="NCBI Taxonomy" id="2044873"/>
    <lineage>
        <taxon>Bacteria</taxon>
        <taxon>Bacillati</taxon>
        <taxon>Actinomycetota</taxon>
        <taxon>Actinomycetes</taxon>
        <taxon>Pseudonocardiales</taxon>
        <taxon>Pseudonocardiaceae</taxon>
    </lineage>
</organism>
<evidence type="ECO:0000256" key="4">
    <source>
        <dbReference type="ARBA" id="ARBA00022989"/>
    </source>
</evidence>
<dbReference type="PANTHER" id="PTHR30213:SF1">
    <property type="entry name" value="INNER MEMBRANE PROTEIN YHJD"/>
    <property type="match status" value="1"/>
</dbReference>
<comment type="caution">
    <text evidence="7">The sequence shown here is derived from an EMBL/GenBank/DDBJ whole genome shotgun (WGS) entry which is preliminary data.</text>
</comment>
<dbReference type="Pfam" id="PF03631">
    <property type="entry name" value="Virul_fac_BrkB"/>
    <property type="match status" value="1"/>
</dbReference>
<evidence type="ECO:0000256" key="5">
    <source>
        <dbReference type="ARBA" id="ARBA00023136"/>
    </source>
</evidence>
<name>A0ABV9RYN1_9PSEU</name>
<dbReference type="NCBIfam" id="TIGR00765">
    <property type="entry name" value="yihY_not_rbn"/>
    <property type="match status" value="1"/>
</dbReference>
<dbReference type="RefSeq" id="WP_378055362.1">
    <property type="nucleotide sequence ID" value="NZ_JBHSIS010000003.1"/>
</dbReference>
<feature type="transmembrane region" description="Helical" evidence="6">
    <location>
        <begin position="147"/>
        <end position="173"/>
    </location>
</feature>
<feature type="transmembrane region" description="Helical" evidence="6">
    <location>
        <begin position="185"/>
        <end position="210"/>
    </location>
</feature>
<feature type="transmembrane region" description="Helical" evidence="6">
    <location>
        <begin position="222"/>
        <end position="244"/>
    </location>
</feature>
<dbReference type="InterPro" id="IPR005274">
    <property type="entry name" value="IM_pro_YhjD"/>
</dbReference>
<proteinExistence type="predicted"/>
<reference evidence="8" key="1">
    <citation type="journal article" date="2019" name="Int. J. Syst. Evol. Microbiol.">
        <title>The Global Catalogue of Microorganisms (GCM) 10K type strain sequencing project: providing services to taxonomists for standard genome sequencing and annotation.</title>
        <authorList>
            <consortium name="The Broad Institute Genomics Platform"/>
            <consortium name="The Broad Institute Genome Sequencing Center for Infectious Disease"/>
            <person name="Wu L."/>
            <person name="Ma J."/>
        </authorList>
    </citation>
    <scope>NUCLEOTIDE SEQUENCE [LARGE SCALE GENOMIC DNA]</scope>
    <source>
        <strain evidence="8">ZS-22-S1</strain>
    </source>
</reference>
<evidence type="ECO:0000256" key="2">
    <source>
        <dbReference type="ARBA" id="ARBA00022475"/>
    </source>
</evidence>
<dbReference type="Proteomes" id="UP001595859">
    <property type="component" value="Unassembled WGS sequence"/>
</dbReference>
<evidence type="ECO:0000256" key="1">
    <source>
        <dbReference type="ARBA" id="ARBA00004651"/>
    </source>
</evidence>
<evidence type="ECO:0000256" key="3">
    <source>
        <dbReference type="ARBA" id="ARBA00022692"/>
    </source>
</evidence>
<accession>A0ABV9RYN1</accession>
<evidence type="ECO:0000256" key="6">
    <source>
        <dbReference type="SAM" id="Phobius"/>
    </source>
</evidence>